<dbReference type="eggNOG" id="KOG3565">
    <property type="taxonomic scope" value="Eukaryota"/>
</dbReference>
<evidence type="ECO:0000256" key="3">
    <source>
        <dbReference type="ARBA" id="ARBA00022553"/>
    </source>
</evidence>
<dbReference type="PANTHER" id="PTHR15735:SF4">
    <property type="entry name" value="F-BAR AND DOUBLE SH3 DOMAINS PROTEIN 1"/>
    <property type="match status" value="1"/>
</dbReference>
<reference evidence="14" key="1">
    <citation type="journal article" date="2013" name="Nat. Genet.">
        <title>The draft genomes of soft-shell turtle and green sea turtle yield insights into the development and evolution of the turtle-specific body plan.</title>
        <authorList>
            <person name="Wang Z."/>
            <person name="Pascual-Anaya J."/>
            <person name="Zadissa A."/>
            <person name="Li W."/>
            <person name="Niimura Y."/>
            <person name="Huang Z."/>
            <person name="Li C."/>
            <person name="White S."/>
            <person name="Xiong Z."/>
            <person name="Fang D."/>
            <person name="Wang B."/>
            <person name="Ming Y."/>
            <person name="Chen Y."/>
            <person name="Zheng Y."/>
            <person name="Kuraku S."/>
            <person name="Pignatelli M."/>
            <person name="Herrero J."/>
            <person name="Beal K."/>
            <person name="Nozawa M."/>
            <person name="Li Q."/>
            <person name="Wang J."/>
            <person name="Zhang H."/>
            <person name="Yu L."/>
            <person name="Shigenobu S."/>
            <person name="Wang J."/>
            <person name="Liu J."/>
            <person name="Flicek P."/>
            <person name="Searle S."/>
            <person name="Wang J."/>
            <person name="Kuratani S."/>
            <person name="Yin Y."/>
            <person name="Aken B."/>
            <person name="Zhang G."/>
            <person name="Irie N."/>
        </authorList>
    </citation>
    <scope>NUCLEOTIDE SEQUENCE [LARGE SCALE GENOMIC DNA]</scope>
</reference>
<dbReference type="Proteomes" id="UP000031443">
    <property type="component" value="Unassembled WGS sequence"/>
</dbReference>
<evidence type="ECO:0000256" key="1">
    <source>
        <dbReference type="ARBA" id="ARBA00004316"/>
    </source>
</evidence>
<feature type="domain" description="F-BAR" evidence="12">
    <location>
        <begin position="75"/>
        <end position="348"/>
    </location>
</feature>
<dbReference type="SMART" id="SM00055">
    <property type="entry name" value="FCH"/>
    <property type="match status" value="1"/>
</dbReference>
<dbReference type="Pfam" id="PF00611">
    <property type="entry name" value="FCH"/>
    <property type="match status" value="1"/>
</dbReference>
<proteinExistence type="predicted"/>
<evidence type="ECO:0000256" key="5">
    <source>
        <dbReference type="ARBA" id="ARBA00023054"/>
    </source>
</evidence>
<evidence type="ECO:0000259" key="12">
    <source>
        <dbReference type="PROSITE" id="PS51741"/>
    </source>
</evidence>
<dbReference type="SUPFAM" id="SSF50044">
    <property type="entry name" value="SH3-domain"/>
    <property type="match status" value="2"/>
</dbReference>
<dbReference type="PROSITE" id="PS50002">
    <property type="entry name" value="SH3"/>
    <property type="match status" value="2"/>
</dbReference>
<keyword evidence="3" id="KW-0597">Phosphoprotein</keyword>
<keyword evidence="4" id="KW-0677">Repeat</keyword>
<evidence type="ECO:0000256" key="4">
    <source>
        <dbReference type="ARBA" id="ARBA00022737"/>
    </source>
</evidence>
<evidence type="ECO:0000256" key="10">
    <source>
        <dbReference type="SAM" id="Coils"/>
    </source>
</evidence>
<feature type="domain" description="SH3" evidence="11">
    <location>
        <begin position="533"/>
        <end position="594"/>
    </location>
</feature>
<dbReference type="AlphaFoldDB" id="M7BBP1"/>
<feature type="domain" description="SH3" evidence="11">
    <location>
        <begin position="631"/>
        <end position="694"/>
    </location>
</feature>
<evidence type="ECO:0000256" key="2">
    <source>
        <dbReference type="ARBA" id="ARBA00022443"/>
    </source>
</evidence>
<dbReference type="InterPro" id="IPR001452">
    <property type="entry name" value="SH3_domain"/>
</dbReference>
<dbReference type="PANTHER" id="PTHR15735">
    <property type="entry name" value="FCH AND DOUBLE SH3 DOMAINS PROTEIN"/>
    <property type="match status" value="1"/>
</dbReference>
<feature type="coiled-coil region" evidence="10">
    <location>
        <begin position="189"/>
        <end position="216"/>
    </location>
</feature>
<evidence type="ECO:0000256" key="9">
    <source>
        <dbReference type="PROSITE-ProRule" id="PRU01077"/>
    </source>
</evidence>
<evidence type="ECO:0000313" key="13">
    <source>
        <dbReference type="EMBL" id="EMP35346.1"/>
    </source>
</evidence>
<sequence>MGKEAMLGVPAVHFPDEILPNQAEACATSWSSEPLVWGIQLDEMEREQLGSARLRQEWGSHRKHQVVVVAVKLTQEVKVRFIEQLSSLQSKQQRETELLEDIRSYSKQRSAIEREYGQALQRLAGQFLKRDWQRGRSETNDSRSAFAVWKGAIDSTVCTGQARVAASENYRSLSLEVAKTTRLSKEHLLKKSTEQLQRVQAELLETVKEVGKAKKRYVHLQRVSEVAKEKATDVEARLRKSDHGIFHTKASLQKLSTKFSVQLAEYSQQLAVAQNEYLLTLGAAPAHLGHYYHIELPAVMKTLDGDLYERLRDHLTLVSQTELEACHATQERFRGILEASAQVCREQSLLLFLQDNTVFAPTPEQQFQPSGADQARLLEARSGSAVESGLEKEARRWATRAARDYKIKTHGKQVLQRMEARRQQAPEAETPGMERRMEEVSENVRKAEVSRVKADARLALLRQAGLDVDTWLAGAMGQVLEELEQERRLSEARKSDKESTPTAEEFDLAEFDDYDDNEELFEDAGLCPGTARIYPSTCRVFFGYQACQSDELSIRQGEELEVIEDGDVEEWVKARNQAGQVGYVPEKYLMFLDAVGSERRALTGSCQEGSSETALERELTSIMTMDLVLEPGAWLVRALYDYEGQSVEELTFPEGAIIRVLPREEGEVDDGFWKGDFNGRVGVFPSLVVEEITGAIGVAGQELPSPSPPAFSPPVLVPSARLGSHPLPEVLLGACRQDGAASGPSSPDLGAARIRPVRSICRHRMNHVCPIQGFGLVLTKWRMRTKAFWGGP</sequence>
<dbReference type="EMBL" id="KB528690">
    <property type="protein sequence ID" value="EMP35346.1"/>
    <property type="molecule type" value="Genomic_DNA"/>
</dbReference>
<keyword evidence="7" id="KW-0966">Cell projection</keyword>
<organism evidence="13 14">
    <name type="scientific">Chelonia mydas</name>
    <name type="common">Green sea-turtle</name>
    <name type="synonym">Chelonia agassizi</name>
    <dbReference type="NCBI Taxonomy" id="8469"/>
    <lineage>
        <taxon>Eukaryota</taxon>
        <taxon>Metazoa</taxon>
        <taxon>Chordata</taxon>
        <taxon>Craniata</taxon>
        <taxon>Vertebrata</taxon>
        <taxon>Euteleostomi</taxon>
        <taxon>Archelosauria</taxon>
        <taxon>Testudinata</taxon>
        <taxon>Testudines</taxon>
        <taxon>Cryptodira</taxon>
        <taxon>Durocryptodira</taxon>
        <taxon>Americhelydia</taxon>
        <taxon>Chelonioidea</taxon>
        <taxon>Cheloniidae</taxon>
        <taxon>Chelonia</taxon>
    </lineage>
</organism>
<dbReference type="FunFam" id="2.30.30.40:FF:000033">
    <property type="entry name" value="FCH and double SH3 domains protein 2"/>
    <property type="match status" value="1"/>
</dbReference>
<dbReference type="SMART" id="SM00326">
    <property type="entry name" value="SH3"/>
    <property type="match status" value="2"/>
</dbReference>
<evidence type="ECO:0000256" key="8">
    <source>
        <dbReference type="PROSITE-ProRule" id="PRU00192"/>
    </source>
</evidence>
<dbReference type="GO" id="GO:0030833">
    <property type="term" value="P:regulation of actin filament polymerization"/>
    <property type="evidence" value="ECO:0007669"/>
    <property type="project" value="TreeGrafter"/>
</dbReference>
<dbReference type="GO" id="GO:0008289">
    <property type="term" value="F:lipid binding"/>
    <property type="evidence" value="ECO:0007669"/>
    <property type="project" value="UniProtKB-KW"/>
</dbReference>
<evidence type="ECO:0000256" key="6">
    <source>
        <dbReference type="ARBA" id="ARBA00023121"/>
    </source>
</evidence>
<dbReference type="InterPro" id="IPR035460">
    <property type="entry name" value="FCHSD_SH3_1"/>
</dbReference>
<dbReference type="InterPro" id="IPR027267">
    <property type="entry name" value="AH/BAR_dom_sf"/>
</dbReference>
<evidence type="ECO:0000259" key="11">
    <source>
        <dbReference type="PROSITE" id="PS50002"/>
    </source>
</evidence>
<dbReference type="Pfam" id="PF14604">
    <property type="entry name" value="SH3_9"/>
    <property type="match status" value="1"/>
</dbReference>
<dbReference type="FunFam" id="1.20.1270.60:FF:000041">
    <property type="entry name" value="F-BAR and double SH3 domains protein 1"/>
    <property type="match status" value="1"/>
</dbReference>
<dbReference type="InterPro" id="IPR036028">
    <property type="entry name" value="SH3-like_dom_sf"/>
</dbReference>
<keyword evidence="6" id="KW-0446">Lipid-binding</keyword>
<dbReference type="Gene3D" id="1.20.1270.60">
    <property type="entry name" value="Arfaptin homology (AH) domain/BAR domain"/>
    <property type="match status" value="1"/>
</dbReference>
<keyword evidence="5 9" id="KW-0175">Coiled coil</keyword>
<comment type="subcellular location">
    <subcellularLocation>
        <location evidence="1">Cell projection</location>
    </subcellularLocation>
</comment>
<dbReference type="FunFam" id="2.30.30.40:FF:000060">
    <property type="entry name" value="FCH and double SH3 domains protein 2"/>
    <property type="match status" value="1"/>
</dbReference>
<evidence type="ECO:0000313" key="14">
    <source>
        <dbReference type="Proteomes" id="UP000031443"/>
    </source>
</evidence>
<dbReference type="GO" id="GO:0031594">
    <property type="term" value="C:neuromuscular junction"/>
    <property type="evidence" value="ECO:0007669"/>
    <property type="project" value="TreeGrafter"/>
</dbReference>
<dbReference type="GO" id="GO:0007274">
    <property type="term" value="P:neuromuscular synaptic transmission"/>
    <property type="evidence" value="ECO:0007669"/>
    <property type="project" value="TreeGrafter"/>
</dbReference>
<protein>
    <submittedName>
        <fullName evidence="13">FCH and double SH3 domains protein 1</fullName>
    </submittedName>
</protein>
<dbReference type="GO" id="GO:1902905">
    <property type="term" value="P:positive regulation of supramolecular fiber organization"/>
    <property type="evidence" value="ECO:0007669"/>
    <property type="project" value="UniProtKB-ARBA"/>
</dbReference>
<dbReference type="InterPro" id="IPR001060">
    <property type="entry name" value="FCH_dom"/>
</dbReference>
<dbReference type="PROSITE" id="PS51741">
    <property type="entry name" value="F_BAR"/>
    <property type="match status" value="1"/>
</dbReference>
<dbReference type="STRING" id="8469.M7BBP1"/>
<dbReference type="Gene3D" id="2.30.30.40">
    <property type="entry name" value="SH3 Domains"/>
    <property type="match status" value="2"/>
</dbReference>
<keyword evidence="14" id="KW-1185">Reference proteome</keyword>
<dbReference type="GO" id="GO:0051495">
    <property type="term" value="P:positive regulation of cytoskeleton organization"/>
    <property type="evidence" value="ECO:0007669"/>
    <property type="project" value="UniProtKB-ARBA"/>
</dbReference>
<accession>M7BBP1</accession>
<evidence type="ECO:0000256" key="7">
    <source>
        <dbReference type="ARBA" id="ARBA00023273"/>
    </source>
</evidence>
<name>M7BBP1_CHEMY</name>
<gene>
    <name evidence="13" type="ORF">UY3_07518</name>
</gene>
<dbReference type="InterPro" id="IPR031160">
    <property type="entry name" value="F_BAR_dom"/>
</dbReference>
<dbReference type="GO" id="GO:0042995">
    <property type="term" value="C:cell projection"/>
    <property type="evidence" value="ECO:0007669"/>
    <property type="project" value="UniProtKB-SubCell"/>
</dbReference>
<dbReference type="CDD" id="cd11761">
    <property type="entry name" value="SH3_FCHSD_1"/>
    <property type="match status" value="1"/>
</dbReference>
<dbReference type="Pfam" id="PF00018">
    <property type="entry name" value="SH3_1"/>
    <property type="match status" value="1"/>
</dbReference>
<dbReference type="SUPFAM" id="SSF103657">
    <property type="entry name" value="BAR/IMD domain-like"/>
    <property type="match status" value="1"/>
</dbReference>
<keyword evidence="2 8" id="KW-0728">SH3 domain</keyword>
<dbReference type="GO" id="GO:0055037">
    <property type="term" value="C:recycling endosome"/>
    <property type="evidence" value="ECO:0007669"/>
    <property type="project" value="TreeGrafter"/>
</dbReference>